<evidence type="ECO:0000313" key="6">
    <source>
        <dbReference type="EMBL" id="MDF0590129.1"/>
    </source>
</evidence>
<evidence type="ECO:0000259" key="5">
    <source>
        <dbReference type="Pfam" id="PF01957"/>
    </source>
</evidence>
<comment type="subcellular location">
    <subcellularLocation>
        <location evidence="1">Membrane</location>
        <topology evidence="1">Multi-pass membrane protein</topology>
    </subcellularLocation>
</comment>
<dbReference type="InterPro" id="IPR012340">
    <property type="entry name" value="NA-bd_OB-fold"/>
</dbReference>
<gene>
    <name evidence="6" type="ORF">P0O15_02910</name>
</gene>
<sequence length="81" mass="9191">MVFGLFSVFAIYKVAEARRRPTYSAKMEEEVAEAMDRIDPRGHVMYNGERWVAVSEEPIEAGETVEVVGKERMVLKVRGKG</sequence>
<organism evidence="6 7">
    <name type="scientific">Candidatus Methanocrinis natronophilus</name>
    <dbReference type="NCBI Taxonomy" id="3033396"/>
    <lineage>
        <taxon>Archaea</taxon>
        <taxon>Methanobacteriati</taxon>
        <taxon>Methanobacteriota</taxon>
        <taxon>Stenosarchaea group</taxon>
        <taxon>Methanomicrobia</taxon>
        <taxon>Methanotrichales</taxon>
        <taxon>Methanotrichaceae</taxon>
        <taxon>Methanocrinis</taxon>
    </lineage>
</organism>
<comment type="caution">
    <text evidence="6">The sequence shown here is derived from an EMBL/GenBank/DDBJ whole genome shotgun (WGS) entry which is preliminary data.</text>
</comment>
<evidence type="ECO:0000256" key="1">
    <source>
        <dbReference type="ARBA" id="ARBA00004141"/>
    </source>
</evidence>
<dbReference type="InterPro" id="IPR052165">
    <property type="entry name" value="Membrane_assoc_protease"/>
</dbReference>
<keyword evidence="3" id="KW-1133">Transmembrane helix</keyword>
<dbReference type="PANTHER" id="PTHR33507:SF4">
    <property type="entry name" value="NODULATION COMPETITIVENESS PROTEIN NFED"/>
    <property type="match status" value="1"/>
</dbReference>
<feature type="domain" description="NfeD-like C-terminal" evidence="5">
    <location>
        <begin position="27"/>
        <end position="78"/>
    </location>
</feature>
<protein>
    <submittedName>
        <fullName evidence="6">NfeD family protein</fullName>
    </submittedName>
</protein>
<evidence type="ECO:0000256" key="4">
    <source>
        <dbReference type="ARBA" id="ARBA00023136"/>
    </source>
</evidence>
<dbReference type="PANTHER" id="PTHR33507">
    <property type="entry name" value="INNER MEMBRANE PROTEIN YBBJ"/>
    <property type="match status" value="1"/>
</dbReference>
<dbReference type="SUPFAM" id="SSF141322">
    <property type="entry name" value="NfeD domain-like"/>
    <property type="match status" value="1"/>
</dbReference>
<accession>A0ABT5X615</accession>
<keyword evidence="2" id="KW-0812">Transmembrane</keyword>
<evidence type="ECO:0000256" key="2">
    <source>
        <dbReference type="ARBA" id="ARBA00022692"/>
    </source>
</evidence>
<proteinExistence type="predicted"/>
<name>A0ABT5X615_9EURY</name>
<dbReference type="EMBL" id="JARFPK010000008">
    <property type="protein sequence ID" value="MDF0590129.1"/>
    <property type="molecule type" value="Genomic_DNA"/>
</dbReference>
<dbReference type="Gene3D" id="2.40.50.140">
    <property type="entry name" value="Nucleic acid-binding proteins"/>
    <property type="match status" value="1"/>
</dbReference>
<keyword evidence="4" id="KW-0472">Membrane</keyword>
<keyword evidence="7" id="KW-1185">Reference proteome</keyword>
<dbReference type="Proteomes" id="UP001220010">
    <property type="component" value="Unassembled WGS sequence"/>
</dbReference>
<reference evidence="6 7" key="1">
    <citation type="submission" date="2023-03" db="EMBL/GenBank/DDBJ databases">
        <title>WGS of Methanotrichaceae archaeon Mx.</title>
        <authorList>
            <person name="Sorokin D.Y."/>
            <person name="Merkel A.Y."/>
        </authorList>
    </citation>
    <scope>NUCLEOTIDE SEQUENCE [LARGE SCALE GENOMIC DNA]</scope>
    <source>
        <strain evidence="6 7">Mx</strain>
    </source>
</reference>
<evidence type="ECO:0000256" key="3">
    <source>
        <dbReference type="ARBA" id="ARBA00022989"/>
    </source>
</evidence>
<dbReference type="InterPro" id="IPR002810">
    <property type="entry name" value="NfeD-like_C"/>
</dbReference>
<evidence type="ECO:0000313" key="7">
    <source>
        <dbReference type="Proteomes" id="UP001220010"/>
    </source>
</evidence>
<dbReference type="Pfam" id="PF01957">
    <property type="entry name" value="NfeD"/>
    <property type="match status" value="1"/>
</dbReference>